<comment type="caution">
    <text evidence="12">The sequence shown here is derived from an EMBL/GenBank/DDBJ whole genome shotgun (WGS) entry which is preliminary data.</text>
</comment>
<dbReference type="EC" id="2.7.13.3" evidence="3"/>
<dbReference type="CDD" id="cd00082">
    <property type="entry name" value="HisKA"/>
    <property type="match status" value="1"/>
</dbReference>
<evidence type="ECO:0000259" key="11">
    <source>
        <dbReference type="SMART" id="SM00388"/>
    </source>
</evidence>
<proteinExistence type="predicted"/>
<evidence type="ECO:0000313" key="12">
    <source>
        <dbReference type="EMBL" id="RGS41431.1"/>
    </source>
</evidence>
<dbReference type="InterPro" id="IPR003661">
    <property type="entry name" value="HisK_dim/P_dom"/>
</dbReference>
<dbReference type="SUPFAM" id="SSF47384">
    <property type="entry name" value="Homodimeric domain of signal transducing histidine kinase"/>
    <property type="match status" value="1"/>
</dbReference>
<dbReference type="PANTHER" id="PTHR45528">
    <property type="entry name" value="SENSOR HISTIDINE KINASE CPXA"/>
    <property type="match status" value="1"/>
</dbReference>
<dbReference type="SMART" id="SM00388">
    <property type="entry name" value="HisKA"/>
    <property type="match status" value="1"/>
</dbReference>
<gene>
    <name evidence="12" type="ORF">DWX94_08785</name>
</gene>
<reference evidence="12 13" key="1">
    <citation type="submission" date="2018-08" db="EMBL/GenBank/DDBJ databases">
        <title>A genome reference for cultivated species of the human gut microbiota.</title>
        <authorList>
            <person name="Zou Y."/>
            <person name="Xue W."/>
            <person name="Luo G."/>
        </authorList>
    </citation>
    <scope>NUCLEOTIDE SEQUENCE [LARGE SCALE GENOMIC DNA]</scope>
    <source>
        <strain evidence="12 13">AF22-21</strain>
    </source>
</reference>
<comment type="catalytic activity">
    <reaction evidence="1">
        <text>ATP + protein L-histidine = ADP + protein N-phospho-L-histidine.</text>
        <dbReference type="EC" id="2.7.13.3"/>
    </reaction>
</comment>
<evidence type="ECO:0000256" key="5">
    <source>
        <dbReference type="ARBA" id="ARBA00022679"/>
    </source>
</evidence>
<evidence type="ECO:0000256" key="8">
    <source>
        <dbReference type="ARBA" id="ARBA00022989"/>
    </source>
</evidence>
<keyword evidence="8 10" id="KW-1133">Transmembrane helix</keyword>
<accession>A0A3R6A080</accession>
<dbReference type="Gene3D" id="1.10.287.130">
    <property type="match status" value="1"/>
</dbReference>
<comment type="subcellular location">
    <subcellularLocation>
        <location evidence="2">Membrane</location>
        <topology evidence="2">Multi-pass membrane protein</topology>
    </subcellularLocation>
</comment>
<organism evidence="12 13">
    <name type="scientific">Coprococcus eutactus</name>
    <dbReference type="NCBI Taxonomy" id="33043"/>
    <lineage>
        <taxon>Bacteria</taxon>
        <taxon>Bacillati</taxon>
        <taxon>Bacillota</taxon>
        <taxon>Clostridia</taxon>
        <taxon>Lachnospirales</taxon>
        <taxon>Lachnospiraceae</taxon>
        <taxon>Coprococcus</taxon>
    </lineage>
</organism>
<evidence type="ECO:0000256" key="2">
    <source>
        <dbReference type="ARBA" id="ARBA00004141"/>
    </source>
</evidence>
<dbReference type="AlphaFoldDB" id="A0A3R6A080"/>
<evidence type="ECO:0000256" key="7">
    <source>
        <dbReference type="ARBA" id="ARBA00022777"/>
    </source>
</evidence>
<protein>
    <recommendedName>
        <fullName evidence="3">histidine kinase</fullName>
        <ecNumber evidence="3">2.7.13.3</ecNumber>
    </recommendedName>
</protein>
<keyword evidence="7 12" id="KW-0418">Kinase</keyword>
<dbReference type="PANTHER" id="PTHR45528:SF8">
    <property type="entry name" value="HISTIDINE KINASE"/>
    <property type="match status" value="1"/>
</dbReference>
<keyword evidence="5" id="KW-0808">Transferase</keyword>
<dbReference type="GO" id="GO:0000155">
    <property type="term" value="F:phosphorelay sensor kinase activity"/>
    <property type="evidence" value="ECO:0007669"/>
    <property type="project" value="InterPro"/>
</dbReference>
<evidence type="ECO:0000256" key="6">
    <source>
        <dbReference type="ARBA" id="ARBA00022692"/>
    </source>
</evidence>
<dbReference type="EMBL" id="QRVK01000020">
    <property type="protein sequence ID" value="RGS41431.1"/>
    <property type="molecule type" value="Genomic_DNA"/>
</dbReference>
<dbReference type="InterPro" id="IPR036097">
    <property type="entry name" value="HisK_dim/P_sf"/>
</dbReference>
<keyword evidence="6 10" id="KW-0812">Transmembrane</keyword>
<keyword evidence="9 10" id="KW-0472">Membrane</keyword>
<evidence type="ECO:0000256" key="3">
    <source>
        <dbReference type="ARBA" id="ARBA00012438"/>
    </source>
</evidence>
<sequence length="311" mass="35875">MELCLIGICNFVIAGYDSHRAQKEYLVDVSRAAQDMREGISAKDLDMGKYNSLLSVEIFDPDEVCNEEYRIEDINGTWYRFCYRKNSGSHTVIMMNGMWIVMWLISAVALYMMGKKVVAPFNTMEYLTTELAKGNLSVPVKAEKSKFFGRFLWGMDMLREKLESDKIRELELEKEKKTLVLSLSHDIRTPLSAIDLYTKALATNLYDKEEERQQAIAGIRRNADEINRYVEQIVQAAREDFLQMEVHNGEIYLSKVIDSYAHTASLNAGGYIIAIVYKKEAPLCISHFIYPPYMIKYMYMCITKAHGRYTS</sequence>
<name>A0A3R6A080_9FIRM</name>
<keyword evidence="4" id="KW-0597">Phosphoprotein</keyword>
<dbReference type="GO" id="GO:0005886">
    <property type="term" value="C:plasma membrane"/>
    <property type="evidence" value="ECO:0007669"/>
    <property type="project" value="TreeGrafter"/>
</dbReference>
<feature type="domain" description="Signal transduction histidine kinase dimerisation/phosphoacceptor" evidence="11">
    <location>
        <begin position="175"/>
        <end position="242"/>
    </location>
</feature>
<dbReference type="InterPro" id="IPR050398">
    <property type="entry name" value="HssS/ArlS-like"/>
</dbReference>
<dbReference type="Proteomes" id="UP000283295">
    <property type="component" value="Unassembled WGS sequence"/>
</dbReference>
<evidence type="ECO:0000256" key="4">
    <source>
        <dbReference type="ARBA" id="ARBA00022553"/>
    </source>
</evidence>
<evidence type="ECO:0000313" key="13">
    <source>
        <dbReference type="Proteomes" id="UP000283295"/>
    </source>
</evidence>
<evidence type="ECO:0000256" key="10">
    <source>
        <dbReference type="SAM" id="Phobius"/>
    </source>
</evidence>
<feature type="transmembrane region" description="Helical" evidence="10">
    <location>
        <begin position="93"/>
        <end position="114"/>
    </location>
</feature>
<evidence type="ECO:0000256" key="9">
    <source>
        <dbReference type="ARBA" id="ARBA00023136"/>
    </source>
</evidence>
<dbReference type="Pfam" id="PF00512">
    <property type="entry name" value="HisKA"/>
    <property type="match status" value="1"/>
</dbReference>
<evidence type="ECO:0000256" key="1">
    <source>
        <dbReference type="ARBA" id="ARBA00000085"/>
    </source>
</evidence>